<protein>
    <submittedName>
        <fullName evidence="2">Cupin domain-containing protein</fullName>
    </submittedName>
</protein>
<accession>A0ABS3CY68</accession>
<dbReference type="Pfam" id="PF07883">
    <property type="entry name" value="Cupin_2"/>
    <property type="match status" value="1"/>
</dbReference>
<organism evidence="2 3">
    <name type="scientific">Bowmanella yangjiangensis</name>
    <dbReference type="NCBI Taxonomy" id="2811230"/>
    <lineage>
        <taxon>Bacteria</taxon>
        <taxon>Pseudomonadati</taxon>
        <taxon>Pseudomonadota</taxon>
        <taxon>Gammaproteobacteria</taxon>
        <taxon>Alteromonadales</taxon>
        <taxon>Alteromonadaceae</taxon>
        <taxon>Bowmanella</taxon>
    </lineage>
</organism>
<evidence type="ECO:0000313" key="3">
    <source>
        <dbReference type="Proteomes" id="UP000663992"/>
    </source>
</evidence>
<dbReference type="InterPro" id="IPR014710">
    <property type="entry name" value="RmlC-like_jellyroll"/>
</dbReference>
<evidence type="ECO:0000259" key="1">
    <source>
        <dbReference type="Pfam" id="PF07883"/>
    </source>
</evidence>
<keyword evidence="3" id="KW-1185">Reference proteome</keyword>
<dbReference type="EMBL" id="JAFKCS010000014">
    <property type="protein sequence ID" value="MBN7821056.1"/>
    <property type="molecule type" value="Genomic_DNA"/>
</dbReference>
<dbReference type="Gene3D" id="2.60.120.10">
    <property type="entry name" value="Jelly Rolls"/>
    <property type="match status" value="1"/>
</dbReference>
<dbReference type="Proteomes" id="UP000663992">
    <property type="component" value="Unassembled WGS sequence"/>
</dbReference>
<gene>
    <name evidence="2" type="ORF">J0A65_14390</name>
</gene>
<proteinExistence type="predicted"/>
<name>A0ABS3CY68_9ALTE</name>
<comment type="caution">
    <text evidence="2">The sequence shown here is derived from an EMBL/GenBank/DDBJ whole genome shotgun (WGS) entry which is preliminary data.</text>
</comment>
<reference evidence="2 3" key="1">
    <citation type="submission" date="2021-03" db="EMBL/GenBank/DDBJ databases">
        <title>novel species isolated from a fishpond in China.</title>
        <authorList>
            <person name="Lu H."/>
            <person name="Cai Z."/>
        </authorList>
    </citation>
    <scope>NUCLEOTIDE SEQUENCE [LARGE SCALE GENOMIC DNA]</scope>
    <source>
        <strain evidence="2 3">Y57</strain>
    </source>
</reference>
<dbReference type="InterPro" id="IPR011051">
    <property type="entry name" value="RmlC_Cupin_sf"/>
</dbReference>
<sequence length="81" mass="9193">MQGVSTRLHWTDKPYRWHINDGEEVFVVLDGQVEMKYRDVEGERSAILNAGDIFFANEGTEHCAFPVGEARILVVEKQGSI</sequence>
<dbReference type="SUPFAM" id="SSF51182">
    <property type="entry name" value="RmlC-like cupins"/>
    <property type="match status" value="1"/>
</dbReference>
<feature type="domain" description="Cupin type-2" evidence="1">
    <location>
        <begin position="17"/>
        <end position="75"/>
    </location>
</feature>
<evidence type="ECO:0000313" key="2">
    <source>
        <dbReference type="EMBL" id="MBN7821056.1"/>
    </source>
</evidence>
<dbReference type="InterPro" id="IPR013096">
    <property type="entry name" value="Cupin_2"/>
</dbReference>